<dbReference type="HOGENOM" id="CLU_039483_7_1_11"/>
<evidence type="ECO:0000256" key="5">
    <source>
        <dbReference type="ARBA" id="ARBA00022692"/>
    </source>
</evidence>
<feature type="compositionally biased region" description="Basic residues" evidence="10">
    <location>
        <begin position="1"/>
        <end position="10"/>
    </location>
</feature>
<evidence type="ECO:0000256" key="10">
    <source>
        <dbReference type="SAM" id="MobiDB-lite"/>
    </source>
</evidence>
<feature type="transmembrane region" description="Helical" evidence="9">
    <location>
        <begin position="93"/>
        <end position="119"/>
    </location>
</feature>
<gene>
    <name evidence="12" type="ordered locus">Acel_1368</name>
</gene>
<comment type="subcellular location">
    <subcellularLocation>
        <location evidence="1 9">Cell membrane</location>
        <topology evidence="1 9">Multi-pass membrane protein</topology>
    </subcellularLocation>
</comment>
<feature type="transmembrane region" description="Helical" evidence="9">
    <location>
        <begin position="206"/>
        <end position="225"/>
    </location>
</feature>
<evidence type="ECO:0000256" key="1">
    <source>
        <dbReference type="ARBA" id="ARBA00004651"/>
    </source>
</evidence>
<name>A0LUN0_ACIC1</name>
<sequence length="289" mass="31144">MTNRPIRRRQTSTTGTRTAAKAEAGHNRSLAGVGGRFRTAWRSERPHAAAAMATAIRVVNQLRRDHRTLALILVMPPGILALFRYVYDAHPAIFARIGAPLLGIFPLVIMFVVTSIAMLRERRTGTLERLMTLPIAKIDILAGYALAFGAVAVVQTVVAVAIGVGLLDVHTHGHTTALAALAILAALFGMAFGLFVSAFARTEFQAVQFMPALLFPQLILGGLFAPRDEFPRVLEIVSDILPLSYVYDAVVRALAGDSSGLFWRDVGIIAGATVVALLLGAATLRRRTR</sequence>
<dbReference type="PROSITE" id="PS51012">
    <property type="entry name" value="ABC_TM2"/>
    <property type="match status" value="1"/>
</dbReference>
<dbReference type="InterPro" id="IPR051449">
    <property type="entry name" value="ABC-2_transporter_component"/>
</dbReference>
<keyword evidence="5 9" id="KW-0812">Transmembrane</keyword>
<dbReference type="GO" id="GO:0046677">
    <property type="term" value="P:response to antibiotic"/>
    <property type="evidence" value="ECO:0007669"/>
    <property type="project" value="UniProtKB-KW"/>
</dbReference>
<evidence type="ECO:0000256" key="9">
    <source>
        <dbReference type="RuleBase" id="RU361157"/>
    </source>
</evidence>
<dbReference type="RefSeq" id="WP_011720203.1">
    <property type="nucleotide sequence ID" value="NC_008578.1"/>
</dbReference>
<dbReference type="KEGG" id="ace:Acel_1368"/>
<dbReference type="eggNOG" id="COG0842">
    <property type="taxonomic scope" value="Bacteria"/>
</dbReference>
<evidence type="ECO:0000313" key="12">
    <source>
        <dbReference type="EMBL" id="ABK53140.1"/>
    </source>
</evidence>
<feature type="transmembrane region" description="Helical" evidence="9">
    <location>
        <begin position="178"/>
        <end position="199"/>
    </location>
</feature>
<dbReference type="InParanoid" id="A0LUN0"/>
<keyword evidence="6 9" id="KW-1133">Transmembrane helix</keyword>
<feature type="region of interest" description="Disordered" evidence="10">
    <location>
        <begin position="1"/>
        <end position="23"/>
    </location>
</feature>
<evidence type="ECO:0000313" key="13">
    <source>
        <dbReference type="Proteomes" id="UP000008221"/>
    </source>
</evidence>
<evidence type="ECO:0000256" key="8">
    <source>
        <dbReference type="ARBA" id="ARBA00023251"/>
    </source>
</evidence>
<keyword evidence="7 9" id="KW-0472">Membrane</keyword>
<keyword evidence="13" id="KW-1185">Reference proteome</keyword>
<dbReference type="InterPro" id="IPR013525">
    <property type="entry name" value="ABC2_TM"/>
</dbReference>
<dbReference type="InterPro" id="IPR047817">
    <property type="entry name" value="ABC2_TM_bact-type"/>
</dbReference>
<organism evidence="12 13">
    <name type="scientific">Acidothermus cellulolyticus (strain ATCC 43068 / DSM 8971 / 11B)</name>
    <dbReference type="NCBI Taxonomy" id="351607"/>
    <lineage>
        <taxon>Bacteria</taxon>
        <taxon>Bacillati</taxon>
        <taxon>Actinomycetota</taxon>
        <taxon>Actinomycetes</taxon>
        <taxon>Acidothermales</taxon>
        <taxon>Acidothermaceae</taxon>
        <taxon>Acidothermus</taxon>
    </lineage>
</organism>
<evidence type="ECO:0000256" key="2">
    <source>
        <dbReference type="ARBA" id="ARBA00007783"/>
    </source>
</evidence>
<dbReference type="Proteomes" id="UP000008221">
    <property type="component" value="Chromosome"/>
</dbReference>
<dbReference type="GO" id="GO:0043190">
    <property type="term" value="C:ATP-binding cassette (ABC) transporter complex"/>
    <property type="evidence" value="ECO:0007669"/>
    <property type="project" value="InterPro"/>
</dbReference>
<accession>A0LUN0</accession>
<keyword evidence="4 9" id="KW-1003">Cell membrane</keyword>
<feature type="transmembrane region" description="Helical" evidence="9">
    <location>
        <begin position="140"/>
        <end position="166"/>
    </location>
</feature>
<proteinExistence type="inferred from homology"/>
<dbReference type="InterPro" id="IPR000412">
    <property type="entry name" value="ABC_2_transport"/>
</dbReference>
<evidence type="ECO:0000256" key="4">
    <source>
        <dbReference type="ARBA" id="ARBA00022475"/>
    </source>
</evidence>
<protein>
    <recommendedName>
        <fullName evidence="9">Transport permease protein</fullName>
    </recommendedName>
</protein>
<reference evidence="12 13" key="1">
    <citation type="journal article" date="2009" name="Genome Res.">
        <title>Complete genome of the cellulolytic thermophile Acidothermus cellulolyticus 11B provides insights into its ecophysiological and evolutionary adaptations.</title>
        <authorList>
            <person name="Barabote R.D."/>
            <person name="Xie G."/>
            <person name="Leu D.H."/>
            <person name="Normand P."/>
            <person name="Necsulea A."/>
            <person name="Daubin V."/>
            <person name="Medigue C."/>
            <person name="Adney W.S."/>
            <person name="Xu X.C."/>
            <person name="Lapidus A."/>
            <person name="Parales R.E."/>
            <person name="Detter C."/>
            <person name="Pujic P."/>
            <person name="Bruce D."/>
            <person name="Lavire C."/>
            <person name="Challacombe J.F."/>
            <person name="Brettin T.S."/>
            <person name="Berry A.M."/>
        </authorList>
    </citation>
    <scope>NUCLEOTIDE SEQUENCE [LARGE SCALE GENOMIC DNA]</scope>
    <source>
        <strain evidence="13">ATCC 43068 / DSM 8971 / 11B</strain>
    </source>
</reference>
<dbReference type="PIRSF" id="PIRSF006648">
    <property type="entry name" value="DrrB"/>
    <property type="match status" value="1"/>
</dbReference>
<dbReference type="AlphaFoldDB" id="A0LUN0"/>
<dbReference type="STRING" id="351607.Acel_1368"/>
<dbReference type="Pfam" id="PF01061">
    <property type="entry name" value="ABC2_membrane"/>
    <property type="match status" value="1"/>
</dbReference>
<feature type="transmembrane region" description="Helical" evidence="9">
    <location>
        <begin position="266"/>
        <end position="284"/>
    </location>
</feature>
<dbReference type="PANTHER" id="PTHR30294:SF38">
    <property type="entry name" value="TRANSPORT PERMEASE PROTEIN"/>
    <property type="match status" value="1"/>
</dbReference>
<evidence type="ECO:0000256" key="6">
    <source>
        <dbReference type="ARBA" id="ARBA00022989"/>
    </source>
</evidence>
<evidence type="ECO:0000256" key="3">
    <source>
        <dbReference type="ARBA" id="ARBA00022448"/>
    </source>
</evidence>
<dbReference type="GO" id="GO:0140359">
    <property type="term" value="F:ABC-type transporter activity"/>
    <property type="evidence" value="ECO:0007669"/>
    <property type="project" value="InterPro"/>
</dbReference>
<dbReference type="EMBL" id="CP000481">
    <property type="protein sequence ID" value="ABK53140.1"/>
    <property type="molecule type" value="Genomic_DNA"/>
</dbReference>
<feature type="transmembrane region" description="Helical" evidence="9">
    <location>
        <begin position="69"/>
        <end position="87"/>
    </location>
</feature>
<evidence type="ECO:0000259" key="11">
    <source>
        <dbReference type="PROSITE" id="PS51012"/>
    </source>
</evidence>
<dbReference type="PANTHER" id="PTHR30294">
    <property type="entry name" value="MEMBRANE COMPONENT OF ABC TRANSPORTER YHHJ-RELATED"/>
    <property type="match status" value="1"/>
</dbReference>
<comment type="similarity">
    <text evidence="2 9">Belongs to the ABC-2 integral membrane protein family.</text>
</comment>
<keyword evidence="3 9" id="KW-0813">Transport</keyword>
<evidence type="ECO:0000256" key="7">
    <source>
        <dbReference type="ARBA" id="ARBA00023136"/>
    </source>
</evidence>
<feature type="domain" description="ABC transmembrane type-2" evidence="11">
    <location>
        <begin position="63"/>
        <end position="287"/>
    </location>
</feature>
<keyword evidence="8" id="KW-0046">Antibiotic resistance</keyword>